<dbReference type="KEGG" id="nte:NEUTE1DRAFT142847"/>
<name>F8N0T2_NEUT8</name>
<reference evidence="3" key="1">
    <citation type="journal article" date="2011" name="Genetics">
        <title>Massive changes in genome architecture accompany the transition to self-fertility in the filamentous fungus Neurospora tetrasperma.</title>
        <authorList>
            <person name="Ellison C.E."/>
            <person name="Stajich J.E."/>
            <person name="Jacobson D.J."/>
            <person name="Natvig D.O."/>
            <person name="Lapidus A."/>
            <person name="Foster B."/>
            <person name="Aerts A."/>
            <person name="Riley R."/>
            <person name="Lindquist E.A."/>
            <person name="Grigoriev I.V."/>
            <person name="Taylor J.W."/>
        </authorList>
    </citation>
    <scope>NUCLEOTIDE SEQUENCE [LARGE SCALE GENOMIC DNA]</scope>
    <source>
        <strain evidence="3">FGSC 2508 / P0657</strain>
    </source>
</reference>
<dbReference type="VEuPathDB" id="FungiDB:NEUTE1DRAFT_142847"/>
<evidence type="ECO:0000313" key="3">
    <source>
        <dbReference type="Proteomes" id="UP000008065"/>
    </source>
</evidence>
<sequence length="81" mass="8875">MSPYVGQIAPRKHAMLCPPETDESSNTEPIGGRDASMRQKRNFSLLSVSRKTLHGQDRLGALGVVIFLLPQEADNQGDRSP</sequence>
<keyword evidence="3" id="KW-1185">Reference proteome</keyword>
<protein>
    <submittedName>
        <fullName evidence="2">Uncharacterized protein</fullName>
    </submittedName>
</protein>
<dbReference type="HOGENOM" id="CLU_2574461_0_0_1"/>
<dbReference type="AlphaFoldDB" id="F8N0T2"/>
<dbReference type="RefSeq" id="XP_009856642.1">
    <property type="nucleotide sequence ID" value="XM_009858340.1"/>
</dbReference>
<feature type="region of interest" description="Disordered" evidence="1">
    <location>
        <begin position="1"/>
        <end position="36"/>
    </location>
</feature>
<organism evidence="2 3">
    <name type="scientific">Neurospora tetrasperma (strain FGSC 2508 / ATCC MYA-4615 / P0657)</name>
    <dbReference type="NCBI Taxonomy" id="510951"/>
    <lineage>
        <taxon>Eukaryota</taxon>
        <taxon>Fungi</taxon>
        <taxon>Dikarya</taxon>
        <taxon>Ascomycota</taxon>
        <taxon>Pezizomycotina</taxon>
        <taxon>Sordariomycetes</taxon>
        <taxon>Sordariomycetidae</taxon>
        <taxon>Sordariales</taxon>
        <taxon>Sordariaceae</taxon>
        <taxon>Neurospora</taxon>
    </lineage>
</organism>
<proteinExistence type="predicted"/>
<accession>F8N0T2</accession>
<dbReference type="GeneID" id="20826304"/>
<gene>
    <name evidence="2" type="ORF">NEUTE1DRAFT_142847</name>
</gene>
<dbReference type="Proteomes" id="UP000008065">
    <property type="component" value="Unassembled WGS sequence"/>
</dbReference>
<dbReference type="EMBL" id="GL891382">
    <property type="protein sequence ID" value="EGO53018.1"/>
    <property type="molecule type" value="Genomic_DNA"/>
</dbReference>
<evidence type="ECO:0000313" key="2">
    <source>
        <dbReference type="EMBL" id="EGO53018.1"/>
    </source>
</evidence>
<evidence type="ECO:0000256" key="1">
    <source>
        <dbReference type="SAM" id="MobiDB-lite"/>
    </source>
</evidence>